<proteinExistence type="predicted"/>
<reference evidence="2" key="3">
    <citation type="submission" date="2021-10" db="EMBL/GenBank/DDBJ databases">
        <authorList>
            <person name="Mesa V."/>
        </authorList>
    </citation>
    <scope>NUCLEOTIDE SEQUENCE</scope>
    <source>
        <strain evidence="2">CC3_PB</strain>
    </source>
</reference>
<keyword evidence="1" id="KW-0812">Transmembrane</keyword>
<evidence type="ECO:0000313" key="4">
    <source>
        <dbReference type="EMBL" id="PEG32537.1"/>
    </source>
</evidence>
<dbReference type="GeneID" id="68879052"/>
<reference evidence="3" key="4">
    <citation type="submission" date="2022-10" db="EMBL/GenBank/DDBJ databases">
        <authorList>
            <person name="Aires J."/>
            <person name="Mesa V."/>
        </authorList>
    </citation>
    <scope>NUCLEOTIDE SEQUENCE</scope>
    <source>
        <strain evidence="3">Clostridium neonatale JD116</strain>
    </source>
</reference>
<keyword evidence="6" id="KW-1185">Reference proteome</keyword>
<dbReference type="Pfam" id="PF14270">
    <property type="entry name" value="DUF4358"/>
    <property type="match status" value="1"/>
</dbReference>
<organism evidence="4 6">
    <name type="scientific">Clostridium neonatale</name>
    <dbReference type="NCBI Taxonomy" id="137838"/>
    <lineage>
        <taxon>Bacteria</taxon>
        <taxon>Bacillati</taxon>
        <taxon>Bacillota</taxon>
        <taxon>Clostridia</taxon>
        <taxon>Eubacteriales</taxon>
        <taxon>Clostridiaceae</taxon>
        <taxon>Clostridium</taxon>
    </lineage>
</organism>
<dbReference type="RefSeq" id="WP_058296681.1">
    <property type="nucleotide sequence ID" value="NZ_CAKJVD010000083.1"/>
</dbReference>
<dbReference type="EMBL" id="PDCJ01000001">
    <property type="protein sequence ID" value="PEG32537.1"/>
    <property type="molecule type" value="Genomic_DNA"/>
</dbReference>
<evidence type="ECO:0000313" key="6">
    <source>
        <dbReference type="Proteomes" id="UP000220840"/>
    </source>
</evidence>
<feature type="transmembrane region" description="Helical" evidence="1">
    <location>
        <begin position="7"/>
        <end position="27"/>
    </location>
</feature>
<evidence type="ECO:0000256" key="1">
    <source>
        <dbReference type="SAM" id="Phobius"/>
    </source>
</evidence>
<dbReference type="EMBL" id="CAKJVE010000004">
    <property type="protein sequence ID" value="CAG9704442.1"/>
    <property type="molecule type" value="Genomic_DNA"/>
</dbReference>
<dbReference type="Proteomes" id="UP001189143">
    <property type="component" value="Unassembled WGS sequence"/>
</dbReference>
<evidence type="ECO:0000313" key="5">
    <source>
        <dbReference type="EMBL" id="VCT85944.1"/>
    </source>
</evidence>
<dbReference type="InterPro" id="IPR025648">
    <property type="entry name" value="DUF4358"/>
</dbReference>
<evidence type="ECO:0000313" key="2">
    <source>
        <dbReference type="EMBL" id="CAG9704442.1"/>
    </source>
</evidence>
<accession>A0A2A7MLZ3</accession>
<reference evidence="4 6" key="1">
    <citation type="submission" date="2017-10" db="EMBL/GenBank/DDBJ databases">
        <title>Effective Description of Clostridium neonatale sp. nov. linked to necrotizing enterocolitis in neonates and a clarification of species assignable to the genus Clostridium (Prazmowski 1880) emend. Lawson and Rainey 2016.</title>
        <authorList>
            <person name="Bernard K."/>
            <person name="Burdz T."/>
            <person name="Wiebe D."/>
            <person name="Balcewich B."/>
            <person name="Alfa M."/>
            <person name="Bernier A.-M."/>
        </authorList>
    </citation>
    <scope>NUCLEOTIDE SEQUENCE [LARGE SCALE GENOMIC DNA]</scope>
    <source>
        <strain evidence="4 6">LCDC99A005</strain>
    </source>
</reference>
<keyword evidence="1" id="KW-1133">Transmembrane helix</keyword>
<dbReference type="EMBL" id="UWJD01000003">
    <property type="protein sequence ID" value="VCT85944.1"/>
    <property type="molecule type" value="Genomic_DNA"/>
</dbReference>
<reference evidence="5 7" key="2">
    <citation type="submission" date="2018-06" db="EMBL/GenBank/DDBJ databases">
        <authorList>
            <consortium name="IHU Genomes"/>
        </authorList>
    </citation>
    <scope>NUCLEOTIDE SEQUENCE [LARGE SCALE GENOMIC DNA]</scope>
    <source>
        <strain evidence="5 7">NEC25</strain>
    </source>
</reference>
<name>A0A2A7MLZ3_9CLOT</name>
<dbReference type="OrthoDB" id="1797583at2"/>
<dbReference type="Proteomes" id="UP000220840">
    <property type="component" value="Unassembled WGS sequence"/>
</dbReference>
<evidence type="ECO:0000313" key="3">
    <source>
        <dbReference type="EMBL" id="CAI3632001.1"/>
    </source>
</evidence>
<dbReference type="STRING" id="137838.GCA_001458595_04058"/>
<dbReference type="Proteomes" id="UP000789738">
    <property type="component" value="Unassembled WGS sequence"/>
</dbReference>
<dbReference type="EMBL" id="CAMTCP010000243">
    <property type="protein sequence ID" value="CAI3632001.1"/>
    <property type="molecule type" value="Genomic_DNA"/>
</dbReference>
<keyword evidence="1" id="KW-0472">Membrane</keyword>
<sequence>MKFKYKIYYRLLAVLVVVVFVGLYKVLEVKDINISEIRNAIINSTDVSVMDEDDGTKLRKLYGVNKYDLDQFIYYGPKSNMEANEILIIKPKNDSDTEKIEKAITNRINTQSDSFRNYNKEQYEILSNHILEKKDGYIILLISKDNEKIKQSLDYVFK</sequence>
<evidence type="ECO:0000313" key="7">
    <source>
        <dbReference type="Proteomes" id="UP000431451"/>
    </source>
</evidence>
<dbReference type="Proteomes" id="UP000431451">
    <property type="component" value="Unassembled WGS sequence"/>
</dbReference>
<protein>
    <submittedName>
        <fullName evidence="4">DUF4358 domain-containing protein</fullName>
    </submittedName>
</protein>
<gene>
    <name evidence="3" type="ORF">CNEO2_450023</name>
    <name evidence="2" type="ORF">CNEO_41268</name>
    <name evidence="5" type="ORF">CNEONATNEC25_03547</name>
    <name evidence="4" type="ORF">CQ394_12840</name>
</gene>
<dbReference type="AlphaFoldDB" id="A0A2A7MLZ3"/>